<dbReference type="Pfam" id="PF11303">
    <property type="entry name" value="DUF3105"/>
    <property type="match status" value="1"/>
</dbReference>
<reference evidence="3" key="2">
    <citation type="submission" date="2018-10" db="EMBL/GenBank/DDBJ databases">
        <authorList>
            <person name="Wang Y."/>
            <person name="Wang J."/>
            <person name="Yang X."/>
            <person name="Wang Z."/>
            <person name="Huang Y."/>
        </authorList>
    </citation>
    <scope>NUCLEOTIDE SEQUENCE [LARGE SCALE GENOMIC DNA]</scope>
    <source>
        <strain evidence="3">J015</strain>
    </source>
</reference>
<reference evidence="2 3" key="1">
    <citation type="submission" date="2018-10" db="EMBL/GenBank/DDBJ databases">
        <title>Genome-guide identification and characterization of bacteria that degrade polycyclic aromatic hydrocarbons and resist hexavalent chromium simultaneously.</title>
        <authorList>
            <person name="Feng H."/>
        </authorList>
    </citation>
    <scope>NUCLEOTIDE SEQUENCE [LARGE SCALE GENOMIC DNA]</scope>
    <source>
        <strain evidence="2 3">J015</strain>
    </source>
</reference>
<evidence type="ECO:0000256" key="1">
    <source>
        <dbReference type="SAM" id="Phobius"/>
    </source>
</evidence>
<comment type="caution">
    <text evidence="2">The sequence shown here is derived from an EMBL/GenBank/DDBJ whole genome shotgun (WGS) entry which is preliminary data.</text>
</comment>
<name>A0A3B0FA10_PSEPS</name>
<proteinExistence type="predicted"/>
<keyword evidence="1" id="KW-1133">Transmembrane helix</keyword>
<organism evidence="2 3">
    <name type="scientific">Pseudarthrobacter phenanthrenivorans</name>
    <name type="common">Arthrobacter phenanthrenivorans</name>
    <dbReference type="NCBI Taxonomy" id="361575"/>
    <lineage>
        <taxon>Bacteria</taxon>
        <taxon>Bacillati</taxon>
        <taxon>Actinomycetota</taxon>
        <taxon>Actinomycetes</taxon>
        <taxon>Micrococcales</taxon>
        <taxon>Micrococcaceae</taxon>
        <taxon>Pseudarthrobacter</taxon>
    </lineage>
</organism>
<accession>A0A3B0FA10</accession>
<keyword evidence="1" id="KW-0812">Transmembrane</keyword>
<dbReference type="InterPro" id="IPR021454">
    <property type="entry name" value="DUF3105"/>
</dbReference>
<dbReference type="Proteomes" id="UP000273159">
    <property type="component" value="Unassembled WGS sequence"/>
</dbReference>
<evidence type="ECO:0000313" key="2">
    <source>
        <dbReference type="EMBL" id="RKO21784.1"/>
    </source>
</evidence>
<gene>
    <name evidence="2" type="ORF">D7Z96_15070</name>
</gene>
<dbReference type="AlphaFoldDB" id="A0A3B0FA10"/>
<sequence>MTSGKSSKQARQDGAAKLALVKAQQARQATRRRIAAVIGSLTAVGVVVGLVLLALVNDPAPQARGDIEVAGLQTFSGLSANHVKDPVSYQQAPPVGGDHSPVWLNCGVYDQAVPNENAVHALEHGAIWVTYDPARITAAQAEALQGALPETYTVLSPLEGTTSPIMLTAWGAQVGVDSPEDERIKLFVSKYWQSPDAPEPGATCTGGIDAPGRK</sequence>
<dbReference type="RefSeq" id="WP_120693004.1">
    <property type="nucleotide sequence ID" value="NZ_RBNH01000015.1"/>
</dbReference>
<evidence type="ECO:0000313" key="3">
    <source>
        <dbReference type="Proteomes" id="UP000273159"/>
    </source>
</evidence>
<protein>
    <submittedName>
        <fullName evidence="2">DUF3105 domain-containing protein</fullName>
    </submittedName>
</protein>
<dbReference type="EMBL" id="RBNH01000015">
    <property type="protein sequence ID" value="RKO21784.1"/>
    <property type="molecule type" value="Genomic_DNA"/>
</dbReference>
<feature type="transmembrane region" description="Helical" evidence="1">
    <location>
        <begin position="34"/>
        <end position="56"/>
    </location>
</feature>
<keyword evidence="1" id="KW-0472">Membrane</keyword>